<reference evidence="3" key="1">
    <citation type="submission" date="2023-03" db="EMBL/GenBank/DDBJ databases">
        <title>Massive genome expansion in bonnet fungi (Mycena s.s.) driven by repeated elements and novel gene families across ecological guilds.</title>
        <authorList>
            <consortium name="Lawrence Berkeley National Laboratory"/>
            <person name="Harder C.B."/>
            <person name="Miyauchi S."/>
            <person name="Viragh M."/>
            <person name="Kuo A."/>
            <person name="Thoen E."/>
            <person name="Andreopoulos B."/>
            <person name="Lu D."/>
            <person name="Skrede I."/>
            <person name="Drula E."/>
            <person name="Henrissat B."/>
            <person name="Morin E."/>
            <person name="Kohler A."/>
            <person name="Barry K."/>
            <person name="LaButti K."/>
            <person name="Morin E."/>
            <person name="Salamov A."/>
            <person name="Lipzen A."/>
            <person name="Mereny Z."/>
            <person name="Hegedus B."/>
            <person name="Baldrian P."/>
            <person name="Stursova M."/>
            <person name="Weitz H."/>
            <person name="Taylor A."/>
            <person name="Grigoriev I.V."/>
            <person name="Nagy L.G."/>
            <person name="Martin F."/>
            <person name="Kauserud H."/>
        </authorList>
    </citation>
    <scope>NUCLEOTIDE SEQUENCE</scope>
    <source>
        <strain evidence="3">9144</strain>
    </source>
</reference>
<proteinExistence type="predicted"/>
<protein>
    <submittedName>
        <fullName evidence="3">Uncharacterized protein</fullName>
    </submittedName>
</protein>
<feature type="compositionally biased region" description="Low complexity" evidence="2">
    <location>
        <begin position="329"/>
        <end position="348"/>
    </location>
</feature>
<dbReference type="EMBL" id="JARJCW010000002">
    <property type="protein sequence ID" value="KAJ7229000.1"/>
    <property type="molecule type" value="Genomic_DNA"/>
</dbReference>
<feature type="compositionally biased region" description="Acidic residues" evidence="2">
    <location>
        <begin position="743"/>
        <end position="767"/>
    </location>
</feature>
<feature type="compositionally biased region" description="Polar residues" evidence="2">
    <location>
        <begin position="221"/>
        <end position="234"/>
    </location>
</feature>
<feature type="region of interest" description="Disordered" evidence="2">
    <location>
        <begin position="743"/>
        <end position="994"/>
    </location>
</feature>
<evidence type="ECO:0000256" key="1">
    <source>
        <dbReference type="SAM" id="Coils"/>
    </source>
</evidence>
<comment type="caution">
    <text evidence="3">The sequence shown here is derived from an EMBL/GenBank/DDBJ whole genome shotgun (WGS) entry which is preliminary data.</text>
</comment>
<keyword evidence="4" id="KW-1185">Reference proteome</keyword>
<feature type="compositionally biased region" description="Polar residues" evidence="2">
    <location>
        <begin position="864"/>
        <end position="876"/>
    </location>
</feature>
<feature type="compositionally biased region" description="Low complexity" evidence="2">
    <location>
        <begin position="979"/>
        <end position="994"/>
    </location>
</feature>
<feature type="compositionally biased region" description="Pro residues" evidence="2">
    <location>
        <begin position="95"/>
        <end position="104"/>
    </location>
</feature>
<feature type="coiled-coil region" evidence="1">
    <location>
        <begin position="433"/>
        <end position="467"/>
    </location>
</feature>
<accession>A0AAD6YTV2</accession>
<name>A0AAD6YTV2_9AGAR</name>
<feature type="compositionally biased region" description="Acidic residues" evidence="2">
    <location>
        <begin position="174"/>
        <end position="183"/>
    </location>
</feature>
<feature type="region of interest" description="Disordered" evidence="2">
    <location>
        <begin position="286"/>
        <end position="363"/>
    </location>
</feature>
<feature type="region of interest" description="Disordered" evidence="2">
    <location>
        <begin position="249"/>
        <end position="271"/>
    </location>
</feature>
<evidence type="ECO:0000256" key="2">
    <source>
        <dbReference type="SAM" id="MobiDB-lite"/>
    </source>
</evidence>
<feature type="coiled-coil region" evidence="1">
    <location>
        <begin position="503"/>
        <end position="544"/>
    </location>
</feature>
<dbReference type="AlphaFoldDB" id="A0AAD6YTV2"/>
<feature type="compositionally biased region" description="Low complexity" evidence="2">
    <location>
        <begin position="953"/>
        <end position="965"/>
    </location>
</feature>
<feature type="compositionally biased region" description="Polar residues" evidence="2">
    <location>
        <begin position="909"/>
        <end position="941"/>
    </location>
</feature>
<feature type="region of interest" description="Disordered" evidence="2">
    <location>
        <begin position="136"/>
        <end position="237"/>
    </location>
</feature>
<feature type="compositionally biased region" description="Basic and acidic residues" evidence="2">
    <location>
        <begin position="966"/>
        <end position="978"/>
    </location>
</feature>
<dbReference type="Proteomes" id="UP001219525">
    <property type="component" value="Unassembled WGS sequence"/>
</dbReference>
<feature type="compositionally biased region" description="Low complexity" evidence="2">
    <location>
        <begin position="37"/>
        <end position="46"/>
    </location>
</feature>
<feature type="compositionally biased region" description="Basic and acidic residues" evidence="2">
    <location>
        <begin position="1"/>
        <end position="13"/>
    </location>
</feature>
<evidence type="ECO:0000313" key="3">
    <source>
        <dbReference type="EMBL" id="KAJ7229000.1"/>
    </source>
</evidence>
<feature type="compositionally biased region" description="Basic residues" evidence="2">
    <location>
        <begin position="27"/>
        <end position="36"/>
    </location>
</feature>
<evidence type="ECO:0000313" key="4">
    <source>
        <dbReference type="Proteomes" id="UP001219525"/>
    </source>
</evidence>
<organism evidence="3 4">
    <name type="scientific">Mycena pura</name>
    <dbReference type="NCBI Taxonomy" id="153505"/>
    <lineage>
        <taxon>Eukaryota</taxon>
        <taxon>Fungi</taxon>
        <taxon>Dikarya</taxon>
        <taxon>Basidiomycota</taxon>
        <taxon>Agaricomycotina</taxon>
        <taxon>Agaricomycetes</taxon>
        <taxon>Agaricomycetidae</taxon>
        <taxon>Agaricales</taxon>
        <taxon>Marasmiineae</taxon>
        <taxon>Mycenaceae</taxon>
        <taxon>Mycena</taxon>
    </lineage>
</organism>
<feature type="region of interest" description="Disordered" evidence="2">
    <location>
        <begin position="1"/>
        <end position="110"/>
    </location>
</feature>
<sequence length="1084" mass="117634">MQVDELARHRFESFKLGSPSPTASVASRHRHARSHSRNASTSSTISLPTTKCTTTHEEIPPSQSLPPPPKRNSHHRRVSSVSTRRESAEMMGVPVPDPLPPPQDPVERDSLRRNALWALEGKRDASFVEIPELPAPFEFPTKPSFPPGSGTFMNAAKRDSFKPSSSKDFLGTLVEEEEEDEDSDKPRAPPTPTTPTSVFTRNFGSRPRPPHLRPLSLTPDNLLSHNLPTPSSPKRPSLKLLALAPDATTPNATVMPRNTVAPSPTPLRPRPVLNIKLSTETPTAAVYASPEECNPRPLPPRKSSISYKSSPAGLPTPETTPTCSERRFSGYSHSSISSRGSLSSATSRIGADDDSPATSAVNRPLSASEQHFLFKSHNALLARITDLERALSFRNNANGGVREGGSRPSSVASFVSAVSSSSSFSEERTSEPLDEMVALVADLKAERDELKHDVEGWRMRVSDLEKQLAVVGNRVEVERREAWVARTRVGLLEVERSGLDKYVGELESENKRLLKGEEELKQQVARLLQDKEKMVVELQKVRSQVCEVDPLSTPRAFGGSFVPRGLGFASLDSESSTTDVEDGGFPPFGLGFKLRAVEEEEEESGLAGYEDEDENDVLLSPSSSFGSVEDFYPKRTALEVTTVPAPMHENRPSISKWTFPRGAGVQTVDRVEQEVDRFFGCLEDLDDEMSPNSPRYSEYDEEKSKGMFAKGFGCSDAKSCFVLPASVLASADASFVLDVVEEEEEEEAELEEEEEGTEGETVVEDGEVNYGIKITFTPPAEDRALESPLPVSFSSPRRKPAPVFSFLEEDDEGEKDAAAEPFNFGRPRSASPVATKPPPSRPATSSIPRPTAAKPLSFTGASPPRSTGQTMNTFATPPTKRGGTMPSFIPRPSSPSSPPRINLKPSTPPFSTNASTKPSTTFIRQPLMSSRVSLKTPQSNADAMPHAPSRYADNTSSSSDMTSVDLSDRNIPAEETRKPSAASNSPSVAASSSFSSIMSSPLAGRLSFQTITNYIPSWGMTPPSGTLSAAIGHDSGSMAPPAGLVKRGFVSKQSQLERLKTRLERETMEGRSVGSKSSDEAIFL</sequence>
<keyword evidence="1" id="KW-0175">Coiled coil</keyword>
<gene>
    <name evidence="3" type="ORF">GGX14DRAFT_509962</name>
</gene>